<gene>
    <name evidence="1" type="ORF">NBRC111894_3224</name>
</gene>
<dbReference type="Proteomes" id="UP000319716">
    <property type="component" value="Unassembled WGS sequence"/>
</dbReference>
<accession>A0A4Y1ZFF3</accession>
<sequence length="37" mass="4330">MLIHGRINVYAFTFHLIHFCELIHGLSCLSHHVNNNK</sequence>
<comment type="caution">
    <text evidence="1">The sequence shown here is derived from an EMBL/GenBank/DDBJ whole genome shotgun (WGS) entry which is preliminary data.</text>
</comment>
<dbReference type="EMBL" id="BEXB01000030">
    <property type="protein sequence ID" value="GAY77670.1"/>
    <property type="molecule type" value="Genomic_DNA"/>
</dbReference>
<protein>
    <submittedName>
        <fullName evidence="1">Uncharacterized protein</fullName>
    </submittedName>
</protein>
<organism evidence="1 2">
    <name type="scientific">Sporolactobacillus inulinus</name>
    <dbReference type="NCBI Taxonomy" id="2078"/>
    <lineage>
        <taxon>Bacteria</taxon>
        <taxon>Bacillati</taxon>
        <taxon>Bacillota</taxon>
        <taxon>Bacilli</taxon>
        <taxon>Bacillales</taxon>
        <taxon>Sporolactobacillaceae</taxon>
        <taxon>Sporolactobacillus</taxon>
    </lineage>
</organism>
<proteinExistence type="predicted"/>
<evidence type="ECO:0000313" key="2">
    <source>
        <dbReference type="Proteomes" id="UP000319716"/>
    </source>
</evidence>
<reference evidence="1 2" key="1">
    <citation type="submission" date="2017-11" db="EMBL/GenBank/DDBJ databases">
        <title>Draft Genome Sequence of Sporolactobacillus inulinus NBRC 111894 Isolated from Koso, a Japanese Sugar-Vegetable Fermented Beverage.</title>
        <authorList>
            <person name="Chiou T.Y."/>
            <person name="Oshima K."/>
            <person name="Suda W."/>
            <person name="Hattori M."/>
            <person name="Takahashi T."/>
        </authorList>
    </citation>
    <scope>NUCLEOTIDE SEQUENCE [LARGE SCALE GENOMIC DNA]</scope>
    <source>
        <strain evidence="1 2">NBRC111894</strain>
    </source>
</reference>
<name>A0A4Y1ZFF3_9BACL</name>
<evidence type="ECO:0000313" key="1">
    <source>
        <dbReference type="EMBL" id="GAY77670.1"/>
    </source>
</evidence>
<dbReference type="AlphaFoldDB" id="A0A4Y1ZFF3"/>